<dbReference type="Pfam" id="PF08534">
    <property type="entry name" value="Redoxin"/>
    <property type="match status" value="1"/>
</dbReference>
<proteinExistence type="predicted"/>
<accession>A0A562SE05</accession>
<dbReference type="PANTHER" id="PTHR42852">
    <property type="entry name" value="THIOL:DISULFIDE INTERCHANGE PROTEIN DSBE"/>
    <property type="match status" value="1"/>
</dbReference>
<dbReference type="InterPro" id="IPR013766">
    <property type="entry name" value="Thioredoxin_domain"/>
</dbReference>
<dbReference type="AlphaFoldDB" id="A0A562SE05"/>
<dbReference type="InterPro" id="IPR036249">
    <property type="entry name" value="Thioredoxin-like_sf"/>
</dbReference>
<dbReference type="Gene3D" id="3.40.30.10">
    <property type="entry name" value="Glutaredoxin"/>
    <property type="match status" value="1"/>
</dbReference>
<dbReference type="EMBL" id="VLLE01000006">
    <property type="protein sequence ID" value="TWI79428.1"/>
    <property type="molecule type" value="Genomic_DNA"/>
</dbReference>
<dbReference type="GO" id="GO:0016491">
    <property type="term" value="F:oxidoreductase activity"/>
    <property type="evidence" value="ECO:0007669"/>
    <property type="project" value="InterPro"/>
</dbReference>
<dbReference type="CDD" id="cd02966">
    <property type="entry name" value="TlpA_like_family"/>
    <property type="match status" value="1"/>
</dbReference>
<name>A0A562SE05_9BACT</name>
<comment type="caution">
    <text evidence="2">The sequence shown here is derived from an EMBL/GenBank/DDBJ whole genome shotgun (WGS) entry which is preliminary data.</text>
</comment>
<dbReference type="InterPro" id="IPR050553">
    <property type="entry name" value="Thioredoxin_ResA/DsbE_sf"/>
</dbReference>
<organism evidence="2 3">
    <name type="scientific">Lacibacter cauensis</name>
    <dbReference type="NCBI Taxonomy" id="510947"/>
    <lineage>
        <taxon>Bacteria</taxon>
        <taxon>Pseudomonadati</taxon>
        <taxon>Bacteroidota</taxon>
        <taxon>Chitinophagia</taxon>
        <taxon>Chitinophagales</taxon>
        <taxon>Chitinophagaceae</taxon>
        <taxon>Lacibacter</taxon>
    </lineage>
</organism>
<sequence>MKAAVFFPKSLVGFIVTVFLFVVNVHAQTKQLRTGWYRAAIAREDGAVIIFNAELQQKNGKQLLYIRNATERLLVDDIKVKGDSVHIEMPFFESYFRLQLQPDGSLKGKWFKAGSLKLLEFPVTFVYGQKERFTVSEATTQNATGRWQVSFTRPNGTDRPAIAEFKQNGSALTGTFLTPSGDYRFLEGVVNGNEMQLSCFDGSHAYYFTATINGNEISNGKFFSSASPVEPWRATKNNTAALPDTTPVTQLKPGESKLNFSFKDVNGKTVSINDARFKNKVVVIQIMGSWCPNCMDESKFLSSFYKEYKSKRVEVLALAYEYSTDFNRSKASIQKFIKRFGIQYPVLIPPVTVSDEQRTEKTLPQLTPIRSFPTTIFLTKSGNVSVIHQGFFGPGTGHFYDEFKVEFYRTIRSLLAD</sequence>
<keyword evidence="3" id="KW-1185">Reference proteome</keyword>
<evidence type="ECO:0000259" key="1">
    <source>
        <dbReference type="PROSITE" id="PS51352"/>
    </source>
</evidence>
<evidence type="ECO:0000313" key="2">
    <source>
        <dbReference type="EMBL" id="TWI79428.1"/>
    </source>
</evidence>
<reference evidence="2 3" key="1">
    <citation type="journal article" date="2015" name="Stand. Genomic Sci.">
        <title>Genomic Encyclopedia of Bacterial and Archaeal Type Strains, Phase III: the genomes of soil and plant-associated and newly described type strains.</title>
        <authorList>
            <person name="Whitman W.B."/>
            <person name="Woyke T."/>
            <person name="Klenk H.P."/>
            <person name="Zhou Y."/>
            <person name="Lilburn T.G."/>
            <person name="Beck B.J."/>
            <person name="De Vos P."/>
            <person name="Vandamme P."/>
            <person name="Eisen J.A."/>
            <person name="Garrity G."/>
            <person name="Hugenholtz P."/>
            <person name="Kyrpides N.C."/>
        </authorList>
    </citation>
    <scope>NUCLEOTIDE SEQUENCE [LARGE SCALE GENOMIC DNA]</scope>
    <source>
        <strain evidence="2 3">CGMCC 1.7271</strain>
    </source>
</reference>
<dbReference type="InterPro" id="IPR013740">
    <property type="entry name" value="Redoxin"/>
</dbReference>
<protein>
    <submittedName>
        <fullName evidence="2">Peroxiredoxin</fullName>
    </submittedName>
</protein>
<dbReference type="PROSITE" id="PS51352">
    <property type="entry name" value="THIOREDOXIN_2"/>
    <property type="match status" value="1"/>
</dbReference>
<gene>
    <name evidence="2" type="ORF">IQ13_3832</name>
</gene>
<dbReference type="RefSeq" id="WP_242009587.1">
    <property type="nucleotide sequence ID" value="NZ_VLLE01000006.1"/>
</dbReference>
<dbReference type="SUPFAM" id="SSF52833">
    <property type="entry name" value="Thioredoxin-like"/>
    <property type="match status" value="1"/>
</dbReference>
<dbReference type="Proteomes" id="UP000316167">
    <property type="component" value="Unassembled WGS sequence"/>
</dbReference>
<dbReference type="PANTHER" id="PTHR42852:SF13">
    <property type="entry name" value="PROTEIN DIPZ"/>
    <property type="match status" value="1"/>
</dbReference>
<feature type="domain" description="Thioredoxin" evidence="1">
    <location>
        <begin position="251"/>
        <end position="416"/>
    </location>
</feature>
<evidence type="ECO:0000313" key="3">
    <source>
        <dbReference type="Proteomes" id="UP000316167"/>
    </source>
</evidence>